<reference evidence="2" key="1">
    <citation type="journal article" date="2019" name="Int. J. Syst. Evol. Microbiol.">
        <title>The Global Catalogue of Microorganisms (GCM) 10K type strain sequencing project: providing services to taxonomists for standard genome sequencing and annotation.</title>
        <authorList>
            <consortium name="The Broad Institute Genomics Platform"/>
            <consortium name="The Broad Institute Genome Sequencing Center for Infectious Disease"/>
            <person name="Wu L."/>
            <person name="Ma J."/>
        </authorList>
    </citation>
    <scope>NUCLEOTIDE SEQUENCE [LARGE SCALE GENOMIC DNA]</scope>
    <source>
        <strain evidence="2">JCM 15443</strain>
    </source>
</reference>
<dbReference type="Proteomes" id="UP000661918">
    <property type="component" value="Unassembled WGS sequence"/>
</dbReference>
<name>A0ABQ2GVY8_9DEIO</name>
<dbReference type="Gene3D" id="3.40.630.30">
    <property type="match status" value="1"/>
</dbReference>
<accession>A0ABQ2GVY8</accession>
<keyword evidence="2" id="KW-1185">Reference proteome</keyword>
<gene>
    <name evidence="1" type="ORF">GCM10010841_22680</name>
</gene>
<comment type="caution">
    <text evidence="1">The sequence shown here is derived from an EMBL/GenBank/DDBJ whole genome shotgun (WGS) entry which is preliminary data.</text>
</comment>
<protein>
    <recommendedName>
        <fullName evidence="3">N-acetyltransferase domain-containing protein</fullName>
    </recommendedName>
</protein>
<organism evidence="1 2">
    <name type="scientific">Deinococcus aerophilus</name>
    <dbReference type="NCBI Taxonomy" id="522488"/>
    <lineage>
        <taxon>Bacteria</taxon>
        <taxon>Thermotogati</taxon>
        <taxon>Deinococcota</taxon>
        <taxon>Deinococci</taxon>
        <taxon>Deinococcales</taxon>
        <taxon>Deinococcaceae</taxon>
        <taxon>Deinococcus</taxon>
    </lineage>
</organism>
<evidence type="ECO:0000313" key="2">
    <source>
        <dbReference type="Proteomes" id="UP000661918"/>
    </source>
</evidence>
<proteinExistence type="predicted"/>
<evidence type="ECO:0000313" key="1">
    <source>
        <dbReference type="EMBL" id="GGM13546.1"/>
    </source>
</evidence>
<evidence type="ECO:0008006" key="3">
    <source>
        <dbReference type="Google" id="ProtNLM"/>
    </source>
</evidence>
<sequence length="143" mass="15692">MTGKLSRAVHMHRFGHLSYGPDSPCGPAAPATWTFRAFQNADAPAAARLVTDSVRGHWTSLPEQFRESADPLRRRLVELEGKEVKEVIATWLGADALAWARAGGFTHAGTGGMVPNLPMLRVNARLGYRVGRMWVTWEQPLSG</sequence>
<dbReference type="EMBL" id="BMOM01000018">
    <property type="protein sequence ID" value="GGM13546.1"/>
    <property type="molecule type" value="Genomic_DNA"/>
</dbReference>